<protein>
    <submittedName>
        <fullName evidence="1">Uncharacterized protein</fullName>
    </submittedName>
</protein>
<sequence>HLFVLGCQVTANGDRDGIPNVLLESMAMGVPVVATTISAIPELVETEKTGLLVQPGQPKQLAEAMIRLLTDAELRTRVIPAARQRVMQDFDNKVLIYEIADIYRNEIQAFKNLGIKKLDDRNSFNPQSIRLPST</sequence>
<dbReference type="AlphaFoldDB" id="X0XY69"/>
<gene>
    <name evidence="1" type="ORF">S01H1_75274</name>
</gene>
<name>X0XY69_9ZZZZ</name>
<feature type="non-terminal residue" evidence="1">
    <location>
        <position position="1"/>
    </location>
</feature>
<dbReference type="Pfam" id="PF13692">
    <property type="entry name" value="Glyco_trans_1_4"/>
    <property type="match status" value="1"/>
</dbReference>
<comment type="caution">
    <text evidence="1">The sequence shown here is derived from an EMBL/GenBank/DDBJ whole genome shotgun (WGS) entry which is preliminary data.</text>
</comment>
<organism evidence="1">
    <name type="scientific">marine sediment metagenome</name>
    <dbReference type="NCBI Taxonomy" id="412755"/>
    <lineage>
        <taxon>unclassified sequences</taxon>
        <taxon>metagenomes</taxon>
        <taxon>ecological metagenomes</taxon>
    </lineage>
</organism>
<dbReference type="PANTHER" id="PTHR12526">
    <property type="entry name" value="GLYCOSYLTRANSFERASE"/>
    <property type="match status" value="1"/>
</dbReference>
<reference evidence="1" key="1">
    <citation type="journal article" date="2014" name="Front. Microbiol.">
        <title>High frequency of phylogenetically diverse reductive dehalogenase-homologous genes in deep subseafloor sedimentary metagenomes.</title>
        <authorList>
            <person name="Kawai M."/>
            <person name="Futagami T."/>
            <person name="Toyoda A."/>
            <person name="Takaki Y."/>
            <person name="Nishi S."/>
            <person name="Hori S."/>
            <person name="Arai W."/>
            <person name="Tsubouchi T."/>
            <person name="Morono Y."/>
            <person name="Uchiyama I."/>
            <person name="Ito T."/>
            <person name="Fujiyama A."/>
            <person name="Inagaki F."/>
            <person name="Takami H."/>
        </authorList>
    </citation>
    <scope>NUCLEOTIDE SEQUENCE</scope>
    <source>
        <strain evidence="1">Expedition CK06-06</strain>
    </source>
</reference>
<dbReference type="CDD" id="cd03801">
    <property type="entry name" value="GT4_PimA-like"/>
    <property type="match status" value="1"/>
</dbReference>
<dbReference type="EMBL" id="BARS01050421">
    <property type="protein sequence ID" value="GAG48310.1"/>
    <property type="molecule type" value="Genomic_DNA"/>
</dbReference>
<evidence type="ECO:0000313" key="1">
    <source>
        <dbReference type="EMBL" id="GAG48310.1"/>
    </source>
</evidence>
<proteinExistence type="predicted"/>
<dbReference type="SUPFAM" id="SSF53756">
    <property type="entry name" value="UDP-Glycosyltransferase/glycogen phosphorylase"/>
    <property type="match status" value="1"/>
</dbReference>
<dbReference type="Gene3D" id="3.40.50.2000">
    <property type="entry name" value="Glycogen Phosphorylase B"/>
    <property type="match status" value="2"/>
</dbReference>
<accession>X0XY69</accession>